<dbReference type="InterPro" id="IPR051200">
    <property type="entry name" value="Host-pathogen_enzymatic-act"/>
</dbReference>
<accession>A0A2H0BSV1</accession>
<dbReference type="Proteomes" id="UP000231581">
    <property type="component" value="Unassembled WGS sequence"/>
</dbReference>
<dbReference type="InterPro" id="IPR011048">
    <property type="entry name" value="Haem_d1_sf"/>
</dbReference>
<dbReference type="EMBL" id="PCSZ01000034">
    <property type="protein sequence ID" value="PIP60753.1"/>
    <property type="molecule type" value="Genomic_DNA"/>
</dbReference>
<name>A0A2H0BSV1_9BACT</name>
<dbReference type="InterPro" id="IPR015943">
    <property type="entry name" value="WD40/YVTN_repeat-like_dom_sf"/>
</dbReference>
<sequence length="289" mass="29439">MSVYVQGRYAYVATLTGNTLEVIDVINPSSPVNIGSVALPEKPSSVYVQGQYAYVSGGFDPSNFLNIYSIATSTTPTFVGTIKVGLASDSVHVQGRYAYITDSTGSKIQVVDVSDPSVPVSVGSISTGLDPRVVYVQGRYAYTTNYSLHSMQVFDLGGAYVQQLEAGGLETGTLSILNGLQGADASFSGGLAVSQSAKISGGLAVVASSTSSTAIFINNSTPDSGTAWGAYIDQLSVGSNGFATGTANYAGIVTYNGSSTFGGLCIDDLSTAATCPNAGIANASILADG</sequence>
<organism evidence="1 2">
    <name type="scientific">Candidatus Uhrbacteria bacterium CG22_combo_CG10-13_8_21_14_all_47_17</name>
    <dbReference type="NCBI Taxonomy" id="1975041"/>
    <lineage>
        <taxon>Bacteria</taxon>
        <taxon>Candidatus Uhriibacteriota</taxon>
    </lineage>
</organism>
<evidence type="ECO:0000313" key="2">
    <source>
        <dbReference type="Proteomes" id="UP000231581"/>
    </source>
</evidence>
<dbReference type="Gene3D" id="2.130.10.10">
    <property type="entry name" value="YVTN repeat-like/Quinoprotein amine dehydrogenase"/>
    <property type="match status" value="1"/>
</dbReference>
<proteinExistence type="predicted"/>
<dbReference type="SUPFAM" id="SSF51004">
    <property type="entry name" value="C-terminal (heme d1) domain of cytochrome cd1-nitrite reductase"/>
    <property type="match status" value="1"/>
</dbReference>
<reference evidence="1 2" key="1">
    <citation type="submission" date="2017-09" db="EMBL/GenBank/DDBJ databases">
        <title>Depth-based differentiation of microbial function through sediment-hosted aquifers and enrichment of novel symbionts in the deep terrestrial subsurface.</title>
        <authorList>
            <person name="Probst A.J."/>
            <person name="Ladd B."/>
            <person name="Jarett J.K."/>
            <person name="Geller-Mcgrath D.E."/>
            <person name="Sieber C.M."/>
            <person name="Emerson J.B."/>
            <person name="Anantharaman K."/>
            <person name="Thomas B.C."/>
            <person name="Malmstrom R."/>
            <person name="Stieglmeier M."/>
            <person name="Klingl A."/>
            <person name="Woyke T."/>
            <person name="Ryan C.M."/>
            <person name="Banfield J.F."/>
        </authorList>
    </citation>
    <scope>NUCLEOTIDE SEQUENCE [LARGE SCALE GENOMIC DNA]</scope>
    <source>
        <strain evidence="1">CG22_combo_CG10-13_8_21_14_all_47_17</strain>
    </source>
</reference>
<evidence type="ECO:0000313" key="1">
    <source>
        <dbReference type="EMBL" id="PIP60753.1"/>
    </source>
</evidence>
<dbReference type="PANTHER" id="PTHR47197:SF3">
    <property type="entry name" value="DIHYDRO-HEME D1 DEHYDROGENASE"/>
    <property type="match status" value="1"/>
</dbReference>
<feature type="non-terminal residue" evidence="1">
    <location>
        <position position="289"/>
    </location>
</feature>
<gene>
    <name evidence="1" type="ORF">COX00_01530</name>
</gene>
<dbReference type="AlphaFoldDB" id="A0A2H0BSV1"/>
<comment type="caution">
    <text evidence="1">The sequence shown here is derived from an EMBL/GenBank/DDBJ whole genome shotgun (WGS) entry which is preliminary data.</text>
</comment>
<protein>
    <submittedName>
        <fullName evidence="1">Uncharacterized protein</fullName>
    </submittedName>
</protein>
<dbReference type="PANTHER" id="PTHR47197">
    <property type="entry name" value="PROTEIN NIRF"/>
    <property type="match status" value="1"/>
</dbReference>
<dbReference type="Pfam" id="PF08309">
    <property type="entry name" value="LVIVD"/>
    <property type="match status" value="3"/>
</dbReference>
<dbReference type="InterPro" id="IPR013211">
    <property type="entry name" value="LVIVD"/>
</dbReference>